<reference evidence="3" key="1">
    <citation type="journal article" date="2020" name="Stud. Mycol.">
        <title>101 Dothideomycetes genomes: a test case for predicting lifestyles and emergence of pathogens.</title>
        <authorList>
            <person name="Haridas S."/>
            <person name="Albert R."/>
            <person name="Binder M."/>
            <person name="Bloem J."/>
            <person name="Labutti K."/>
            <person name="Salamov A."/>
            <person name="Andreopoulos B."/>
            <person name="Baker S."/>
            <person name="Barry K."/>
            <person name="Bills G."/>
            <person name="Bluhm B."/>
            <person name="Cannon C."/>
            <person name="Castanera R."/>
            <person name="Culley D."/>
            <person name="Daum C."/>
            <person name="Ezra D."/>
            <person name="Gonzalez J."/>
            <person name="Henrissat B."/>
            <person name="Kuo A."/>
            <person name="Liang C."/>
            <person name="Lipzen A."/>
            <person name="Lutzoni F."/>
            <person name="Magnuson J."/>
            <person name="Mondo S."/>
            <person name="Nolan M."/>
            <person name="Ohm R."/>
            <person name="Pangilinan J."/>
            <person name="Park H.-J."/>
            <person name="Ramirez L."/>
            <person name="Alfaro M."/>
            <person name="Sun H."/>
            <person name="Tritt A."/>
            <person name="Yoshinaga Y."/>
            <person name="Zwiers L.-H."/>
            <person name="Turgeon B."/>
            <person name="Goodwin S."/>
            <person name="Spatafora J."/>
            <person name="Crous P."/>
            <person name="Grigoriev I."/>
        </authorList>
    </citation>
    <scope>NUCLEOTIDE SEQUENCE</scope>
    <source>
        <strain evidence="3">CBS 110217</strain>
    </source>
</reference>
<accession>A0A9P4LTY9</accession>
<dbReference type="GO" id="GO:0005634">
    <property type="term" value="C:nucleus"/>
    <property type="evidence" value="ECO:0007669"/>
    <property type="project" value="TreeGrafter"/>
</dbReference>
<dbReference type="GO" id="GO:0005968">
    <property type="term" value="C:Rab-protein geranylgeranyltransferase complex"/>
    <property type="evidence" value="ECO:0007669"/>
    <property type="project" value="TreeGrafter"/>
</dbReference>
<dbReference type="AlphaFoldDB" id="A0A9P4LTY9"/>
<evidence type="ECO:0000256" key="2">
    <source>
        <dbReference type="PIRNR" id="PIRNR037514"/>
    </source>
</evidence>
<sequence length="519" mass="56047">MDTLDNTEWDVLIIGTGLQQSLLALALSRSDKKILHIDENDYYGGAEAAFSLQEADEWAQWLRDAEQATASAGVAQAFSNVTVNKPEAAEADSSTPALSFSRAYSLALSPQLIYTRSTLLQYLVSSRVYRQLDFLAVGSWWVYSSDVGIESSAASERRVTHGKLLKVPSGREDVFQDHKLDFKAKRALIKFLRFIGEYEEQIEVWEEHRQQPFTMFLSAQFKVPTALQGPLMALALSSSPANLTTTEYALPRIARHLRSIGVFGPGFGAVIPKWGGLAEISQVSCRACAVGGGVYVLGKGLAPSNGVAETVLDGIKLRLKDGESVTAKWVVGGSSSTASADSCCRSINVLSSPLPSLFPPIAEEAPAPASAVVVFPTGSLSLDTQGEELPPVHIFVHSSDTGECPTGQSILYCSTSLTGDRGFALLTKAADALLSSVDVSPAPTVLWSAQYQQLPTSGLESMQEDSSHILKFPPLSLDLAFDDSIFDAVKDMWQKVAGDEAGEFLVFKDREAYDDDDEQ</sequence>
<keyword evidence="3" id="KW-0808">Transferase</keyword>
<name>A0A9P4LTY9_9PLEO</name>
<dbReference type="Pfam" id="PF00996">
    <property type="entry name" value="GDI"/>
    <property type="match status" value="2"/>
</dbReference>
<organism evidence="3 4">
    <name type="scientific">Setomelanomma holmii</name>
    <dbReference type="NCBI Taxonomy" id="210430"/>
    <lineage>
        <taxon>Eukaryota</taxon>
        <taxon>Fungi</taxon>
        <taxon>Dikarya</taxon>
        <taxon>Ascomycota</taxon>
        <taxon>Pezizomycotina</taxon>
        <taxon>Dothideomycetes</taxon>
        <taxon>Pleosporomycetidae</taxon>
        <taxon>Pleosporales</taxon>
        <taxon>Pleosporineae</taxon>
        <taxon>Phaeosphaeriaceae</taxon>
        <taxon>Setomelanomma</taxon>
    </lineage>
</organism>
<dbReference type="OrthoDB" id="1923006at2759"/>
<dbReference type="PRINTS" id="PR00891">
    <property type="entry name" value="RABGDIREP"/>
</dbReference>
<dbReference type="GO" id="GO:0005829">
    <property type="term" value="C:cytosol"/>
    <property type="evidence" value="ECO:0007669"/>
    <property type="project" value="TreeGrafter"/>
</dbReference>
<dbReference type="GO" id="GO:0016740">
    <property type="term" value="F:transferase activity"/>
    <property type="evidence" value="ECO:0007669"/>
    <property type="project" value="UniProtKB-KW"/>
</dbReference>
<dbReference type="SUPFAM" id="SSF51905">
    <property type="entry name" value="FAD/NAD(P)-binding domain"/>
    <property type="match status" value="1"/>
</dbReference>
<dbReference type="InterPro" id="IPR036188">
    <property type="entry name" value="FAD/NAD-bd_sf"/>
</dbReference>
<dbReference type="Proteomes" id="UP000799777">
    <property type="component" value="Unassembled WGS sequence"/>
</dbReference>
<protein>
    <recommendedName>
        <fullName evidence="2">Rab proteins geranylgeranyltransferase</fullName>
    </recommendedName>
</protein>
<comment type="similarity">
    <text evidence="1 2">Belongs to the Rab GDI family.</text>
</comment>
<dbReference type="GO" id="GO:0007264">
    <property type="term" value="P:small GTPase-mediated signal transduction"/>
    <property type="evidence" value="ECO:0007669"/>
    <property type="project" value="UniProtKB-UniRule"/>
</dbReference>
<evidence type="ECO:0000313" key="4">
    <source>
        <dbReference type="Proteomes" id="UP000799777"/>
    </source>
</evidence>
<gene>
    <name evidence="3" type="ORF">EK21DRAFT_106389</name>
</gene>
<dbReference type="PANTHER" id="PTHR11787:SF4">
    <property type="entry name" value="CHM, RAB ESCORT PROTEIN 1"/>
    <property type="match status" value="1"/>
</dbReference>
<evidence type="ECO:0000313" key="3">
    <source>
        <dbReference type="EMBL" id="KAF2036287.1"/>
    </source>
</evidence>
<dbReference type="GO" id="GO:0005092">
    <property type="term" value="F:GDP-dissociation inhibitor activity"/>
    <property type="evidence" value="ECO:0007669"/>
    <property type="project" value="UniProtKB-UniRule"/>
</dbReference>
<dbReference type="InterPro" id="IPR018203">
    <property type="entry name" value="GDP_dissociation_inhibitor"/>
</dbReference>
<dbReference type="EMBL" id="ML978155">
    <property type="protein sequence ID" value="KAF2036287.1"/>
    <property type="molecule type" value="Genomic_DNA"/>
</dbReference>
<dbReference type="Gene3D" id="3.50.50.60">
    <property type="entry name" value="FAD/NAD(P)-binding domain"/>
    <property type="match status" value="1"/>
</dbReference>
<dbReference type="GO" id="GO:0016192">
    <property type="term" value="P:vesicle-mediated transport"/>
    <property type="evidence" value="ECO:0007669"/>
    <property type="project" value="TreeGrafter"/>
</dbReference>
<dbReference type="Gene3D" id="3.30.519.10">
    <property type="entry name" value="Guanine Nucleotide Dissociation Inhibitor, domain 2"/>
    <property type="match status" value="1"/>
</dbReference>
<comment type="caution">
    <text evidence="3">The sequence shown here is derived from an EMBL/GenBank/DDBJ whole genome shotgun (WGS) entry which is preliminary data.</text>
</comment>
<evidence type="ECO:0000256" key="1">
    <source>
        <dbReference type="ARBA" id="ARBA00005593"/>
    </source>
</evidence>
<dbReference type="PIRSF" id="PIRSF037514">
    <property type="entry name" value="Rab_ger_ger_transf_A_fun"/>
    <property type="match status" value="1"/>
</dbReference>
<dbReference type="Gene3D" id="1.10.405.10">
    <property type="entry name" value="Guanine Nucleotide Dissociation Inhibitor, domain 1"/>
    <property type="match status" value="1"/>
</dbReference>
<proteinExistence type="inferred from homology"/>
<dbReference type="PANTHER" id="PTHR11787">
    <property type="entry name" value="RAB GDP-DISSOCIATION INHIBITOR"/>
    <property type="match status" value="1"/>
</dbReference>
<dbReference type="InterPro" id="IPR017230">
    <property type="entry name" value="Mrs6"/>
</dbReference>
<keyword evidence="4" id="KW-1185">Reference proteome</keyword>